<comment type="similarity">
    <text evidence="1">Belongs to the universal stress protein A family.</text>
</comment>
<dbReference type="SUPFAM" id="SSF52402">
    <property type="entry name" value="Adenine nucleotide alpha hydrolases-like"/>
    <property type="match status" value="2"/>
</dbReference>
<reference evidence="4" key="1">
    <citation type="journal article" date="2019" name="Int. J. Syst. Evol. Microbiol.">
        <title>The Global Catalogue of Microorganisms (GCM) 10K type strain sequencing project: providing services to taxonomists for standard genome sequencing and annotation.</title>
        <authorList>
            <consortium name="The Broad Institute Genomics Platform"/>
            <consortium name="The Broad Institute Genome Sequencing Center for Infectious Disease"/>
            <person name="Wu L."/>
            <person name="Ma J."/>
        </authorList>
    </citation>
    <scope>NUCLEOTIDE SEQUENCE [LARGE SCALE GENOMIC DNA]</scope>
    <source>
        <strain evidence="4">JCM 17809</strain>
    </source>
</reference>
<feature type="domain" description="UspA" evidence="2">
    <location>
        <begin position="152"/>
        <end position="294"/>
    </location>
</feature>
<sequence>MPVLVGYSPHKEDLGALDLACQLARSDGESVHAVSVLPQVWPTVVAGHTDREFEAWVTETGAGCAAEAAAHLGVHDDVPFEASWVSGRSVPQALLDRAAAIGAELVVVGSGDDVAHGQIGITSKTDRLLHSSDVPIVIAPRGYQAGPGATITRITVAFRGDDATWSLLDNVARIARRTRASTRVVTFAIRSRPMYPRRVSGAEDMVHEAWVQQAREEQAEAAAHLRSLGFTDDTLTLAVAEGRSWGGAMDSLDWERGDVLVVGSSSTHRLSQVFLGSSAAKILRHSPVPVVVVR</sequence>
<gene>
    <name evidence="3" type="ORF">GCM10023168_04150</name>
</gene>
<evidence type="ECO:0000256" key="1">
    <source>
        <dbReference type="ARBA" id="ARBA00008791"/>
    </source>
</evidence>
<dbReference type="Pfam" id="PF00582">
    <property type="entry name" value="Usp"/>
    <property type="match status" value="2"/>
</dbReference>
<dbReference type="PANTHER" id="PTHR46268">
    <property type="entry name" value="STRESS RESPONSE PROTEIN NHAX"/>
    <property type="match status" value="1"/>
</dbReference>
<name>A0ABP8JYX9_9MICO</name>
<evidence type="ECO:0000259" key="2">
    <source>
        <dbReference type="Pfam" id="PF00582"/>
    </source>
</evidence>
<feature type="domain" description="UspA" evidence="2">
    <location>
        <begin position="2"/>
        <end position="139"/>
    </location>
</feature>
<organism evidence="3 4">
    <name type="scientific">Fodinibacter luteus</name>
    <dbReference type="NCBI Taxonomy" id="552064"/>
    <lineage>
        <taxon>Bacteria</taxon>
        <taxon>Bacillati</taxon>
        <taxon>Actinomycetota</taxon>
        <taxon>Actinomycetes</taxon>
        <taxon>Micrococcales</taxon>
        <taxon>Intrasporangiaceae</taxon>
        <taxon>Fodinibacter (ex Wang et al. 2009)</taxon>
    </lineage>
</organism>
<dbReference type="InterPro" id="IPR006015">
    <property type="entry name" value="Universal_stress_UspA"/>
</dbReference>
<dbReference type="CDD" id="cd00293">
    <property type="entry name" value="USP-like"/>
    <property type="match status" value="2"/>
</dbReference>
<protein>
    <submittedName>
        <fullName evidence="3">Universal stress protein</fullName>
    </submittedName>
</protein>
<dbReference type="PANTHER" id="PTHR46268:SF6">
    <property type="entry name" value="UNIVERSAL STRESS PROTEIN UP12"/>
    <property type="match status" value="1"/>
</dbReference>
<proteinExistence type="inferred from homology"/>
<dbReference type="RefSeq" id="WP_345201742.1">
    <property type="nucleotide sequence ID" value="NZ_BAABGM010000002.1"/>
</dbReference>
<accession>A0ABP8JYX9</accession>
<dbReference type="EMBL" id="BAABGM010000002">
    <property type="protein sequence ID" value="GAA4398254.1"/>
    <property type="molecule type" value="Genomic_DNA"/>
</dbReference>
<dbReference type="PRINTS" id="PR01438">
    <property type="entry name" value="UNVRSLSTRESS"/>
</dbReference>
<evidence type="ECO:0000313" key="4">
    <source>
        <dbReference type="Proteomes" id="UP001500945"/>
    </source>
</evidence>
<dbReference type="Gene3D" id="3.40.50.12370">
    <property type="match status" value="1"/>
</dbReference>
<dbReference type="InterPro" id="IPR006016">
    <property type="entry name" value="UspA"/>
</dbReference>
<evidence type="ECO:0000313" key="3">
    <source>
        <dbReference type="EMBL" id="GAA4398254.1"/>
    </source>
</evidence>
<dbReference type="Proteomes" id="UP001500945">
    <property type="component" value="Unassembled WGS sequence"/>
</dbReference>
<comment type="caution">
    <text evidence="3">The sequence shown here is derived from an EMBL/GenBank/DDBJ whole genome shotgun (WGS) entry which is preliminary data.</text>
</comment>
<keyword evidence="4" id="KW-1185">Reference proteome</keyword>